<reference evidence="3 4" key="1">
    <citation type="submission" date="2024-04" db="EMBL/GenBank/DDBJ databases">
        <title>Genome assembly C_amara_ONT_v2.</title>
        <authorList>
            <person name="Yant L."/>
            <person name="Moore C."/>
            <person name="Slenker M."/>
        </authorList>
    </citation>
    <scope>NUCLEOTIDE SEQUENCE [LARGE SCALE GENOMIC DNA]</scope>
    <source>
        <tissue evidence="3">Leaf</tissue>
    </source>
</reference>
<feature type="domain" description="Retrotransposon gag" evidence="2">
    <location>
        <begin position="165"/>
        <end position="240"/>
    </location>
</feature>
<dbReference type="AlphaFoldDB" id="A0ABD0ZKC1"/>
<feature type="compositionally biased region" description="Polar residues" evidence="1">
    <location>
        <begin position="337"/>
        <end position="356"/>
    </location>
</feature>
<evidence type="ECO:0000313" key="3">
    <source>
        <dbReference type="EMBL" id="KAL1189315.1"/>
    </source>
</evidence>
<evidence type="ECO:0000259" key="2">
    <source>
        <dbReference type="Pfam" id="PF03732"/>
    </source>
</evidence>
<keyword evidence="4" id="KW-1185">Reference proteome</keyword>
<feature type="region of interest" description="Disordered" evidence="1">
    <location>
        <begin position="337"/>
        <end position="375"/>
    </location>
</feature>
<dbReference type="Proteomes" id="UP001558713">
    <property type="component" value="Unassembled WGS sequence"/>
</dbReference>
<name>A0ABD0ZKC1_CARAN</name>
<comment type="caution">
    <text evidence="3">The sequence shown here is derived from an EMBL/GenBank/DDBJ whole genome shotgun (WGS) entry which is preliminary data.</text>
</comment>
<dbReference type="EMBL" id="JBANAX010000902">
    <property type="protein sequence ID" value="KAL1189315.1"/>
    <property type="molecule type" value="Genomic_DNA"/>
</dbReference>
<dbReference type="PANTHER" id="PTHR33223">
    <property type="entry name" value="CCHC-TYPE DOMAIN-CONTAINING PROTEIN"/>
    <property type="match status" value="1"/>
</dbReference>
<dbReference type="PANTHER" id="PTHR33223:SF11">
    <property type="entry name" value="ELEMENT PROTEIN, PUTATIVE-RELATED"/>
    <property type="match status" value="1"/>
</dbReference>
<evidence type="ECO:0000256" key="1">
    <source>
        <dbReference type="SAM" id="MobiDB-lite"/>
    </source>
</evidence>
<protein>
    <recommendedName>
        <fullName evidence="2">Retrotransposon gag domain-containing protein</fullName>
    </recommendedName>
</protein>
<feature type="compositionally biased region" description="Basic and acidic residues" evidence="1">
    <location>
        <begin position="77"/>
        <end position="86"/>
    </location>
</feature>
<dbReference type="InterPro" id="IPR005162">
    <property type="entry name" value="Retrotrans_gag_dom"/>
</dbReference>
<dbReference type="Pfam" id="PF03732">
    <property type="entry name" value="Retrotrans_gag"/>
    <property type="match status" value="1"/>
</dbReference>
<proteinExistence type="predicted"/>
<sequence length="401" mass="46523">MTERVTRSKRSGRLINITNRELQDLERANRQQRLNPIIIDNQDEENLAAGNEQGNENVAAELQRLQQQMEQMQQRQRRQEHQREQQRAIGDMDNPHAFYRNRADIVLPVVERQDYEIKPQMISLVKQHLFHGLQAEIPMDHIENFEEICSTTRSNGVSQEFLKCKLFPFSLADKASRWLKSLPPGSITNWDQCRSAFLDHFYTKTKTAALRNKLSSFQQHSGEPFCEAWERFKEYPSNGDFMTKTKEGAYELIENLAASSSSKSQEYDRSKKTGGMDSQKIDELTDKVNLMLKGNQRTVHFVDENGEPLSQEIGEEEDVDQLEVSYVNGQGFVQNRGFNQNYRNHPNLSYRSTNVENPKDQVYPPQSGNQYQQPSNVSFQKNFSQGLQGKPFVPYQAQNRF</sequence>
<feature type="compositionally biased region" description="Polar residues" evidence="1">
    <location>
        <begin position="364"/>
        <end position="375"/>
    </location>
</feature>
<feature type="region of interest" description="Disordered" evidence="1">
    <location>
        <begin position="69"/>
        <end position="91"/>
    </location>
</feature>
<gene>
    <name evidence="3" type="ORF">V5N11_014318</name>
</gene>
<accession>A0ABD0ZKC1</accession>
<organism evidence="3 4">
    <name type="scientific">Cardamine amara subsp. amara</name>
    <dbReference type="NCBI Taxonomy" id="228776"/>
    <lineage>
        <taxon>Eukaryota</taxon>
        <taxon>Viridiplantae</taxon>
        <taxon>Streptophyta</taxon>
        <taxon>Embryophyta</taxon>
        <taxon>Tracheophyta</taxon>
        <taxon>Spermatophyta</taxon>
        <taxon>Magnoliopsida</taxon>
        <taxon>eudicotyledons</taxon>
        <taxon>Gunneridae</taxon>
        <taxon>Pentapetalae</taxon>
        <taxon>rosids</taxon>
        <taxon>malvids</taxon>
        <taxon>Brassicales</taxon>
        <taxon>Brassicaceae</taxon>
        <taxon>Cardamineae</taxon>
        <taxon>Cardamine</taxon>
    </lineage>
</organism>
<evidence type="ECO:0000313" key="4">
    <source>
        <dbReference type="Proteomes" id="UP001558713"/>
    </source>
</evidence>